<dbReference type="Proteomes" id="UP001321473">
    <property type="component" value="Unassembled WGS sequence"/>
</dbReference>
<evidence type="ECO:0000313" key="4">
    <source>
        <dbReference type="Proteomes" id="UP001321473"/>
    </source>
</evidence>
<dbReference type="Gene3D" id="2.30.29.30">
    <property type="entry name" value="Pleckstrin-homology domain (PH domain)/Phosphotyrosine-binding domain (PTB)"/>
    <property type="match status" value="1"/>
</dbReference>
<feature type="domain" description="PID" evidence="1">
    <location>
        <begin position="45"/>
        <end position="151"/>
    </location>
</feature>
<organism evidence="2 4">
    <name type="scientific">Amblyomma americanum</name>
    <name type="common">Lone star tick</name>
    <dbReference type="NCBI Taxonomy" id="6943"/>
    <lineage>
        <taxon>Eukaryota</taxon>
        <taxon>Metazoa</taxon>
        <taxon>Ecdysozoa</taxon>
        <taxon>Arthropoda</taxon>
        <taxon>Chelicerata</taxon>
        <taxon>Arachnida</taxon>
        <taxon>Acari</taxon>
        <taxon>Parasitiformes</taxon>
        <taxon>Ixodida</taxon>
        <taxon>Ixodoidea</taxon>
        <taxon>Ixodidae</taxon>
        <taxon>Amblyomminae</taxon>
        <taxon>Amblyomma</taxon>
    </lineage>
</organism>
<keyword evidence="4" id="KW-1185">Reference proteome</keyword>
<protein>
    <recommendedName>
        <fullName evidence="1">PID domain-containing protein</fullName>
    </recommendedName>
</protein>
<reference evidence="2" key="3">
    <citation type="submission" date="2024-02" db="EMBL/GenBank/DDBJ databases">
        <authorList>
            <person name="Mcdaniel E.A."/>
            <person name="Celebi F.M."/>
            <person name="Reiter T."/>
            <person name="Weiss E.C."/>
            <person name="Chou S."/>
        </authorList>
    </citation>
    <scope>NUCLEOTIDE SEQUENCE</scope>
    <source>
        <strain evidence="2">F_SG_1</strain>
        <tissue evidence="2">Salivary glands</tissue>
    </source>
</reference>
<gene>
    <name evidence="2" type="ORF">V5799_013987</name>
    <name evidence="3" type="ORF">V5799_022513</name>
</gene>
<name>A0AAQ4E4C0_AMBAM</name>
<dbReference type="SUPFAM" id="SSF50729">
    <property type="entry name" value="PH domain-like"/>
    <property type="match status" value="1"/>
</dbReference>
<accession>A0AAQ4E4C0</accession>
<dbReference type="InterPro" id="IPR006020">
    <property type="entry name" value="PTB/PI_dom"/>
</dbReference>
<dbReference type="CDD" id="cd00934">
    <property type="entry name" value="PTB"/>
    <property type="match status" value="1"/>
</dbReference>
<dbReference type="PROSITE" id="PS01179">
    <property type="entry name" value="PID"/>
    <property type="match status" value="1"/>
</dbReference>
<reference evidence="2" key="2">
    <citation type="submission" date="2023-03" db="EMBL/GenBank/DDBJ databases">
        <authorList>
            <person name="Thuy-Boun P."/>
        </authorList>
    </citation>
    <scope>NUCLEOTIDE SEQUENCE</scope>
    <source>
        <strain evidence="2">F_SG_1</strain>
        <tissue evidence="2">Salivary glands</tissue>
    </source>
</reference>
<dbReference type="SMART" id="SM00462">
    <property type="entry name" value="PTB"/>
    <property type="match status" value="1"/>
</dbReference>
<dbReference type="EMBL" id="JARKHS020001529">
    <property type="protein sequence ID" value="KAK8787710.1"/>
    <property type="molecule type" value="Genomic_DNA"/>
</dbReference>
<dbReference type="AlphaFoldDB" id="A0AAQ4E4C0"/>
<evidence type="ECO:0000313" key="3">
    <source>
        <dbReference type="EMBL" id="KAK8787710.1"/>
    </source>
</evidence>
<proteinExistence type="predicted"/>
<dbReference type="InterPro" id="IPR011993">
    <property type="entry name" value="PH-like_dom_sf"/>
</dbReference>
<comment type="caution">
    <text evidence="2">The sequence shown here is derived from an EMBL/GenBank/DDBJ whole genome shotgun (WGS) entry which is preliminary data.</text>
</comment>
<dbReference type="Pfam" id="PF00640">
    <property type="entry name" value="PID"/>
    <property type="match status" value="1"/>
</dbReference>
<sequence>MLDSTVLRKRFYKKLNIPGMEGRAPTAAAEESERPATLGPLARNFCVKYLGSMCLDRRYTGPMLPWIVADLRREGLRQPLDVLLEVRDSSLKARSYSDDRLVFDHPLQSISKFSQANADRACFTYLQRNAPDEPPRCHVFQASDKDTVSDSCKPVVELLS</sequence>
<evidence type="ECO:0000259" key="1">
    <source>
        <dbReference type="PROSITE" id="PS01179"/>
    </source>
</evidence>
<evidence type="ECO:0000313" key="2">
    <source>
        <dbReference type="EMBL" id="KAK8769548.1"/>
    </source>
</evidence>
<reference evidence="2 4" key="1">
    <citation type="journal article" date="2023" name="Arcadia Sci">
        <title>De novo assembly of a long-read Amblyomma americanum tick genome.</title>
        <authorList>
            <person name="Chou S."/>
            <person name="Poskanzer K.E."/>
            <person name="Rollins M."/>
            <person name="Thuy-Boun P.S."/>
        </authorList>
    </citation>
    <scope>NUCLEOTIDE SEQUENCE [LARGE SCALE GENOMIC DNA]</scope>
    <source>
        <strain evidence="2">F_SG_1</strain>
        <tissue evidence="2">Salivary glands</tissue>
    </source>
</reference>
<dbReference type="EMBL" id="JARKHS020022473">
    <property type="protein sequence ID" value="KAK8769548.1"/>
    <property type="molecule type" value="Genomic_DNA"/>
</dbReference>